<dbReference type="InterPro" id="IPR002575">
    <property type="entry name" value="Aminoglycoside_PTrfase"/>
</dbReference>
<organism evidence="2 3">
    <name type="scientific">Demequina muriae</name>
    <dbReference type="NCBI Taxonomy" id="3051664"/>
    <lineage>
        <taxon>Bacteria</taxon>
        <taxon>Bacillati</taxon>
        <taxon>Actinomycetota</taxon>
        <taxon>Actinomycetes</taxon>
        <taxon>Micrococcales</taxon>
        <taxon>Demequinaceae</taxon>
        <taxon>Demequina</taxon>
    </lineage>
</organism>
<dbReference type="RefSeq" id="WP_301142038.1">
    <property type="nucleotide sequence ID" value="NZ_JAUHQA010000001.1"/>
</dbReference>
<feature type="domain" description="Aminoglycoside phosphotransferase" evidence="1">
    <location>
        <begin position="63"/>
        <end position="261"/>
    </location>
</feature>
<dbReference type="Gene3D" id="3.90.1200.10">
    <property type="match status" value="1"/>
</dbReference>
<reference evidence="2" key="1">
    <citation type="submission" date="2023-06" db="EMBL/GenBank/DDBJ databases">
        <title>Egi l300058.</title>
        <authorList>
            <person name="Gao L."/>
            <person name="Fang B.-Z."/>
            <person name="Li W.-J."/>
        </authorList>
    </citation>
    <scope>NUCLEOTIDE SEQUENCE</scope>
    <source>
        <strain evidence="2">EGI L300058</strain>
    </source>
</reference>
<dbReference type="Gene3D" id="3.30.200.20">
    <property type="entry name" value="Phosphorylase Kinase, domain 1"/>
    <property type="match status" value="1"/>
</dbReference>
<dbReference type="SUPFAM" id="SSF56112">
    <property type="entry name" value="Protein kinase-like (PK-like)"/>
    <property type="match status" value="1"/>
</dbReference>
<dbReference type="Pfam" id="PF01636">
    <property type="entry name" value="APH"/>
    <property type="match status" value="1"/>
</dbReference>
<sequence length="295" mass="32636">MSPTEPIYIADETVRALIDEQFPELAGRELGRRYTLEDQFAMRIGDDYGAIFPRLPGRDEHYARVVDLITPHVDRWTFPSSHPIATGVPGHGFPYHWTLVQWISASTAGFVPLHAESARPLGEALREVHTPSPADAPLNPRTGLGLPELEDQFSSLLAFACDRGAPENRSIDADAARAIYEEGEAASQDVSFTWTHGRLEPRAILSDQGAFAGILLWHNFGAGDPAADLGYAANLLSRDMHPHFWAGYGDVSEATAARARAFQVFAALRHIQIDDPFLMRMAWERLMELGLVHEA</sequence>
<keyword evidence="3" id="KW-1185">Reference proteome</keyword>
<gene>
    <name evidence="2" type="ORF">QQX02_06670</name>
</gene>
<dbReference type="Proteomes" id="UP001172708">
    <property type="component" value="Unassembled WGS sequence"/>
</dbReference>
<evidence type="ECO:0000259" key="1">
    <source>
        <dbReference type="Pfam" id="PF01636"/>
    </source>
</evidence>
<evidence type="ECO:0000313" key="2">
    <source>
        <dbReference type="EMBL" id="MDN4480603.1"/>
    </source>
</evidence>
<dbReference type="InterPro" id="IPR011009">
    <property type="entry name" value="Kinase-like_dom_sf"/>
</dbReference>
<evidence type="ECO:0000313" key="3">
    <source>
        <dbReference type="Proteomes" id="UP001172708"/>
    </source>
</evidence>
<name>A0ABT8GGQ3_9MICO</name>
<accession>A0ABT8GGQ3</accession>
<proteinExistence type="predicted"/>
<comment type="caution">
    <text evidence="2">The sequence shown here is derived from an EMBL/GenBank/DDBJ whole genome shotgun (WGS) entry which is preliminary data.</text>
</comment>
<dbReference type="EMBL" id="JAUHQA010000001">
    <property type="protein sequence ID" value="MDN4480603.1"/>
    <property type="molecule type" value="Genomic_DNA"/>
</dbReference>
<protein>
    <submittedName>
        <fullName evidence="2">Phosphotransferase</fullName>
    </submittedName>
</protein>